<evidence type="ECO:0000313" key="1">
    <source>
        <dbReference type="EMBL" id="OAD19065.1"/>
    </source>
</evidence>
<evidence type="ECO:0000313" key="2">
    <source>
        <dbReference type="Proteomes" id="UP000076962"/>
    </source>
</evidence>
<name>A0A0A6P092_9GAMM</name>
<dbReference type="EMBL" id="LUTY01002960">
    <property type="protein sequence ID" value="OAD19065.1"/>
    <property type="molecule type" value="Genomic_DNA"/>
</dbReference>
<dbReference type="AlphaFoldDB" id="A0A0A6P092"/>
<dbReference type="Proteomes" id="UP000076962">
    <property type="component" value="Unassembled WGS sequence"/>
</dbReference>
<reference evidence="1 2" key="1">
    <citation type="submission" date="2016-05" db="EMBL/GenBank/DDBJ databases">
        <title>Single-cell genome of chain-forming Candidatus Thiomargarita nelsonii and comparison to other large sulfur-oxidizing bacteria.</title>
        <authorList>
            <person name="Winkel M."/>
            <person name="Salman V."/>
            <person name="Woyke T."/>
            <person name="Schulz-Vogt H."/>
            <person name="Richter M."/>
            <person name="Flood B."/>
            <person name="Bailey J."/>
            <person name="Amann R."/>
            <person name="Mussmann M."/>
        </authorList>
    </citation>
    <scope>NUCLEOTIDE SEQUENCE [LARGE SCALE GENOMIC DNA]</scope>
    <source>
        <strain evidence="1 2">THI036</strain>
    </source>
</reference>
<keyword evidence="2" id="KW-1185">Reference proteome</keyword>
<comment type="caution">
    <text evidence="1">The sequence shown here is derived from an EMBL/GenBank/DDBJ whole genome shotgun (WGS) entry which is preliminary data.</text>
</comment>
<gene>
    <name evidence="1" type="ORF">THIOM_005317</name>
</gene>
<organism evidence="1 2">
    <name type="scientific">Candidatus Thiomargarita nelsonii</name>
    <dbReference type="NCBI Taxonomy" id="1003181"/>
    <lineage>
        <taxon>Bacteria</taxon>
        <taxon>Pseudomonadati</taxon>
        <taxon>Pseudomonadota</taxon>
        <taxon>Gammaproteobacteria</taxon>
        <taxon>Thiotrichales</taxon>
        <taxon>Thiotrichaceae</taxon>
        <taxon>Thiomargarita</taxon>
    </lineage>
</organism>
<proteinExistence type="predicted"/>
<sequence>MLKALKNAAYGFDEKQARSRGGADGIFLLDRHFIPKNEMMKKLFDGFLDQPNSGVMDIAAALGVEPSVLLPKIIWELPEVFES</sequence>
<accession>A0A0A6P092</accession>
<protein>
    <submittedName>
        <fullName evidence="1">Uncharacterized protein</fullName>
    </submittedName>
</protein>